<name>A0ABY6G296_9MICO</name>
<sequence>MTAQQPSPATPPDASASLPGGLPPSIHPLEFHQPFVHDLTGVFNAPVQAWSLPDGSMHGSGAHGIYAGDTRIVSRLTVEALGGQLSPLPVQVVSAREVVHTDAVSLLDGTVDPLLLLRRARRADTDGVTETLTLTSADPRPRALSLRVRLGVDDTSMSAVKDPRILIQRTSPLPSVTVDTASGTARWVFGPRAHAALRTDVPMSATDSPWEIELSVELHLDGPGSVEASWRLEAQDPSLPFAAPAPSAVLGAAAERARAASRGADDPERRAVADLVARSLGDLDALRLRTHEHADEVFYAAGAPWFFTLFGRDALIAASLALPVDPEIAWGTLRTLGARQGRVRDPETAEQPGKILHEVRAEGMDMVDSHLPPVYYGTIDATPLWIELLHEAWSAETAAGSDEATRRAAARVRVLRPQLEGAATWLLEHADADRDGFLEYIDESGHGLTNQGWKDSGDSVRRADGSLAEGSIALAEVQGYAYAAALHAAELFEGLDDGPRGSAGTDETAALPARLRLWAAELRERFRAAFWCTDELGPYVALALDGSKRPVDGVASNMGHLLGTGLLDAEEEAVVVRRLLHPSMFSGYGIRTLSTTNAAYWPLRYHGGSVWTHDTGYILRGMLRAGFRDEAQVLARGLLRASEGFDRRMPELFGGQAADEVWPPVPYPASCRPQAWAAATAVTVAQALDAL</sequence>
<dbReference type="Pfam" id="PF14742">
    <property type="entry name" value="GDE_N_bis"/>
    <property type="match status" value="1"/>
</dbReference>
<evidence type="ECO:0000313" key="5">
    <source>
        <dbReference type="Proteomes" id="UP001164305"/>
    </source>
</evidence>
<evidence type="ECO:0000256" key="1">
    <source>
        <dbReference type="SAM" id="MobiDB-lite"/>
    </source>
</evidence>
<feature type="domain" description="Putative glycogen debranching enzyme N-terminal" evidence="2">
    <location>
        <begin position="46"/>
        <end position="175"/>
    </location>
</feature>
<dbReference type="Proteomes" id="UP001164305">
    <property type="component" value="Chromosome"/>
</dbReference>
<evidence type="ECO:0000259" key="3">
    <source>
        <dbReference type="Pfam" id="PF22422"/>
    </source>
</evidence>
<reference evidence="4" key="1">
    <citation type="submission" date="2022-10" db="EMBL/GenBank/DDBJ databases">
        <title>Whole-Genome Sequencing of Brachybacterium huguangmaarense BRM-3, Isolated from Betula schmidtii.</title>
        <authorList>
            <person name="Haam D."/>
        </authorList>
    </citation>
    <scope>NUCLEOTIDE SEQUENCE</scope>
    <source>
        <strain evidence="4">BRM-3</strain>
    </source>
</reference>
<dbReference type="InterPro" id="IPR054491">
    <property type="entry name" value="MGH1-like_GH"/>
</dbReference>
<feature type="compositionally biased region" description="Low complexity" evidence="1">
    <location>
        <begin position="1"/>
        <end position="17"/>
    </location>
</feature>
<evidence type="ECO:0000313" key="4">
    <source>
        <dbReference type="EMBL" id="UYG17335.1"/>
    </source>
</evidence>
<dbReference type="InterPro" id="IPR008928">
    <property type="entry name" value="6-hairpin_glycosidase_sf"/>
</dbReference>
<dbReference type="Pfam" id="PF22422">
    <property type="entry name" value="MGH1-like_GH"/>
    <property type="match status" value="1"/>
</dbReference>
<keyword evidence="5" id="KW-1185">Reference proteome</keyword>
<dbReference type="Gene3D" id="1.50.10.10">
    <property type="match status" value="1"/>
</dbReference>
<dbReference type="InterPro" id="IPR012341">
    <property type="entry name" value="6hp_glycosidase-like_sf"/>
</dbReference>
<feature type="region of interest" description="Disordered" evidence="1">
    <location>
        <begin position="1"/>
        <end position="23"/>
    </location>
</feature>
<evidence type="ECO:0000259" key="2">
    <source>
        <dbReference type="Pfam" id="PF14742"/>
    </source>
</evidence>
<dbReference type="SUPFAM" id="SSF48208">
    <property type="entry name" value="Six-hairpin glycosidases"/>
    <property type="match status" value="1"/>
</dbReference>
<organism evidence="4 5">
    <name type="scientific">Brachybacterium huguangmaarense</name>
    <dbReference type="NCBI Taxonomy" id="1652028"/>
    <lineage>
        <taxon>Bacteria</taxon>
        <taxon>Bacillati</taxon>
        <taxon>Actinomycetota</taxon>
        <taxon>Actinomycetes</taxon>
        <taxon>Micrococcales</taxon>
        <taxon>Dermabacteraceae</taxon>
        <taxon>Brachybacterium</taxon>
    </lineage>
</organism>
<gene>
    <name evidence="4" type="ORF">BRM3_02575</name>
</gene>
<feature type="domain" description="Mannosylglycerate hydrolase MGH1-like glycoside hydrolase" evidence="3">
    <location>
        <begin position="324"/>
        <end position="642"/>
    </location>
</feature>
<dbReference type="RefSeq" id="WP_263594544.1">
    <property type="nucleotide sequence ID" value="NZ_CP107020.1"/>
</dbReference>
<dbReference type="EMBL" id="CP107020">
    <property type="protein sequence ID" value="UYG17335.1"/>
    <property type="molecule type" value="Genomic_DNA"/>
</dbReference>
<proteinExistence type="predicted"/>
<accession>A0ABY6G296</accession>
<protein>
    <submittedName>
        <fullName evidence="4">Amylo-alpha-1,6-glucosidase</fullName>
    </submittedName>
</protein>
<dbReference type="InterPro" id="IPR032856">
    <property type="entry name" value="GDE_N_bis"/>
</dbReference>